<evidence type="ECO:0000256" key="1">
    <source>
        <dbReference type="ARBA" id="ARBA00023002"/>
    </source>
</evidence>
<sequence>MRESADVVIVGGGVVGSSAALQLRERGARVVVVERDPTYARASSRLATGGVRQQFGSALNVAMARHSLEFYRRFDERAQAAGHPGRAWFRERGYLFLADAAGADRLERRFEAQRASGARVERWTRAQAAAHVPGLETRDVELAVFGPEAGYLEPREVLAGFRAMAARAGAEYVHGSVVEVERAAGRVCGVRVSTAAGEIAIAAPRVVNAAGAYAAEVGRAAGVELPVSPVRQHLFRLQLHGPLPSRIPMIFDPDGTHWRLDDPRAPGDPERLVIGRSREDEPAGENFECDHGRLERELLPALARRYPAARVHSVAEAWAGLYEMTPDHNALLGEHPALPGFIVAAGFSGHGLMMAPATGLAVAELAIDGHCSTFAILPLAVDRFERGEPFIDDALV</sequence>
<dbReference type="SUPFAM" id="SSF51905">
    <property type="entry name" value="FAD/NAD(P)-binding domain"/>
    <property type="match status" value="1"/>
</dbReference>
<dbReference type="GO" id="GO:0016491">
    <property type="term" value="F:oxidoreductase activity"/>
    <property type="evidence" value="ECO:0007669"/>
    <property type="project" value="UniProtKB-KW"/>
</dbReference>
<dbReference type="PANTHER" id="PTHR13847:SF287">
    <property type="entry name" value="FAD-DEPENDENT OXIDOREDUCTASE DOMAIN-CONTAINING PROTEIN 1"/>
    <property type="match status" value="1"/>
</dbReference>
<keyword evidence="1" id="KW-0560">Oxidoreductase</keyword>
<organism evidence="3">
    <name type="scientific">uncultured Gemmatimonadota bacterium</name>
    <dbReference type="NCBI Taxonomy" id="203437"/>
    <lineage>
        <taxon>Bacteria</taxon>
        <taxon>Pseudomonadati</taxon>
        <taxon>Gemmatimonadota</taxon>
        <taxon>environmental samples</taxon>
    </lineage>
</organism>
<dbReference type="Pfam" id="PF01266">
    <property type="entry name" value="DAO"/>
    <property type="match status" value="1"/>
</dbReference>
<name>A0A6J4LB01_9BACT</name>
<dbReference type="GO" id="GO:0005737">
    <property type="term" value="C:cytoplasm"/>
    <property type="evidence" value="ECO:0007669"/>
    <property type="project" value="TreeGrafter"/>
</dbReference>
<dbReference type="EMBL" id="CADCTV010000420">
    <property type="protein sequence ID" value="CAA9327630.1"/>
    <property type="molecule type" value="Genomic_DNA"/>
</dbReference>
<dbReference type="GO" id="GO:0032981">
    <property type="term" value="P:mitochondrial respiratory chain complex I assembly"/>
    <property type="evidence" value="ECO:0007669"/>
    <property type="project" value="TreeGrafter"/>
</dbReference>
<feature type="domain" description="FAD dependent oxidoreductase" evidence="2">
    <location>
        <begin position="6"/>
        <end position="365"/>
    </location>
</feature>
<dbReference type="AlphaFoldDB" id="A0A6J4LB01"/>
<accession>A0A6J4LB01</accession>
<dbReference type="InterPro" id="IPR036188">
    <property type="entry name" value="FAD/NAD-bd_sf"/>
</dbReference>
<proteinExistence type="predicted"/>
<dbReference type="Gene3D" id="3.50.50.60">
    <property type="entry name" value="FAD/NAD(P)-binding domain"/>
    <property type="match status" value="1"/>
</dbReference>
<evidence type="ECO:0000313" key="3">
    <source>
        <dbReference type="EMBL" id="CAA9327630.1"/>
    </source>
</evidence>
<gene>
    <name evidence="3" type="ORF">AVDCRST_MAG89-1978</name>
</gene>
<dbReference type="InterPro" id="IPR006076">
    <property type="entry name" value="FAD-dep_OxRdtase"/>
</dbReference>
<evidence type="ECO:0000259" key="2">
    <source>
        <dbReference type="Pfam" id="PF01266"/>
    </source>
</evidence>
<dbReference type="Gene3D" id="3.30.9.10">
    <property type="entry name" value="D-Amino Acid Oxidase, subunit A, domain 2"/>
    <property type="match status" value="1"/>
</dbReference>
<protein>
    <recommendedName>
        <fullName evidence="2">FAD dependent oxidoreductase domain-containing protein</fullName>
    </recommendedName>
</protein>
<reference evidence="3" key="1">
    <citation type="submission" date="2020-02" db="EMBL/GenBank/DDBJ databases">
        <authorList>
            <person name="Meier V. D."/>
        </authorList>
    </citation>
    <scope>NUCLEOTIDE SEQUENCE</scope>
    <source>
        <strain evidence="3">AVDCRST_MAG89</strain>
    </source>
</reference>
<dbReference type="PANTHER" id="PTHR13847">
    <property type="entry name" value="SARCOSINE DEHYDROGENASE-RELATED"/>
    <property type="match status" value="1"/>
</dbReference>